<dbReference type="GO" id="GO:0042742">
    <property type="term" value="P:defense response to bacterium"/>
    <property type="evidence" value="ECO:0007669"/>
    <property type="project" value="UniProtKB-KW"/>
</dbReference>
<comment type="caution">
    <text evidence="8">The sequence shown here is derived from an EMBL/GenBank/DDBJ whole genome shotgun (WGS) entry which is preliminary data.</text>
</comment>
<dbReference type="PANTHER" id="PTHR38107">
    <property type="match status" value="1"/>
</dbReference>
<dbReference type="SUPFAM" id="SSF53955">
    <property type="entry name" value="Lysozyme-like"/>
    <property type="match status" value="1"/>
</dbReference>
<comment type="catalytic activity">
    <reaction evidence="1 7">
        <text>Hydrolysis of (1-&gt;4)-beta-linkages between N-acetylmuramic acid and N-acetyl-D-glucosamine residues in a peptidoglycan and between N-acetyl-D-glucosamine residues in chitodextrins.</text>
        <dbReference type="EC" id="3.2.1.17"/>
    </reaction>
</comment>
<dbReference type="Gene3D" id="1.10.530.40">
    <property type="match status" value="1"/>
</dbReference>
<keyword evidence="5" id="KW-1035">Host cytoplasm</keyword>
<reference evidence="8" key="2">
    <citation type="submission" date="2021-04" db="EMBL/GenBank/DDBJ databases">
        <authorList>
            <person name="Gilroy R."/>
        </authorList>
    </citation>
    <scope>NUCLEOTIDE SEQUENCE</scope>
    <source>
        <strain evidence="8">USASDec5-558</strain>
    </source>
</reference>
<gene>
    <name evidence="8" type="ORF">H9850_11455</name>
</gene>
<comment type="similarity">
    <text evidence="7">Belongs to the glycosyl hydrolase 24 family.</text>
</comment>
<protein>
    <recommendedName>
        <fullName evidence="7">Lysozyme</fullName>
        <ecNumber evidence="7">3.2.1.17</ecNumber>
    </recommendedName>
</protein>
<evidence type="ECO:0000313" key="9">
    <source>
        <dbReference type="Proteomes" id="UP000886829"/>
    </source>
</evidence>
<evidence type="ECO:0000256" key="6">
    <source>
        <dbReference type="ARBA" id="ARBA00023295"/>
    </source>
</evidence>
<keyword evidence="3 7" id="KW-0081">Bacteriolytic enzyme</keyword>
<evidence type="ECO:0000256" key="1">
    <source>
        <dbReference type="ARBA" id="ARBA00000632"/>
    </source>
</evidence>
<dbReference type="InterPro" id="IPR002196">
    <property type="entry name" value="Glyco_hydro_24"/>
</dbReference>
<keyword evidence="6 7" id="KW-0326">Glycosidase</keyword>
<dbReference type="InterPro" id="IPR033907">
    <property type="entry name" value="Endolysin_autolysin"/>
</dbReference>
<dbReference type="AlphaFoldDB" id="A0A9D1WFP0"/>
<dbReference type="InterPro" id="IPR023346">
    <property type="entry name" value="Lysozyme-like_dom_sf"/>
</dbReference>
<dbReference type="EC" id="3.2.1.17" evidence="7"/>
<dbReference type="InterPro" id="IPR051018">
    <property type="entry name" value="Bacteriophage_GH24"/>
</dbReference>
<dbReference type="PANTHER" id="PTHR38107:SF3">
    <property type="entry name" value="LYSOZYME RRRD-RELATED"/>
    <property type="match status" value="1"/>
</dbReference>
<dbReference type="CDD" id="cd00737">
    <property type="entry name" value="lyz_endolysin_autolysin"/>
    <property type="match status" value="1"/>
</dbReference>
<dbReference type="InterPro" id="IPR034690">
    <property type="entry name" value="Endolysin_T4_type"/>
</dbReference>
<evidence type="ECO:0000256" key="2">
    <source>
        <dbReference type="ARBA" id="ARBA00022529"/>
    </source>
</evidence>
<proteinExistence type="inferred from homology"/>
<dbReference type="GO" id="GO:0016998">
    <property type="term" value="P:cell wall macromolecule catabolic process"/>
    <property type="evidence" value="ECO:0007669"/>
    <property type="project" value="InterPro"/>
</dbReference>
<keyword evidence="4 7" id="KW-0378">Hydrolase</keyword>
<accession>A0A9D1WFP0</accession>
<dbReference type="EMBL" id="DXEV01000225">
    <property type="protein sequence ID" value="HIX58063.1"/>
    <property type="molecule type" value="Genomic_DNA"/>
</dbReference>
<organism evidence="8 9">
    <name type="scientific">Candidatus Anaerobiospirillum pullistercoris</name>
    <dbReference type="NCBI Taxonomy" id="2838452"/>
    <lineage>
        <taxon>Bacteria</taxon>
        <taxon>Pseudomonadati</taxon>
        <taxon>Pseudomonadota</taxon>
        <taxon>Gammaproteobacteria</taxon>
        <taxon>Aeromonadales</taxon>
        <taxon>Succinivibrionaceae</taxon>
        <taxon>Anaerobiospirillum</taxon>
    </lineage>
</organism>
<dbReference type="HAMAP" id="MF_04110">
    <property type="entry name" value="ENDOLYSIN_T4"/>
    <property type="match status" value="1"/>
</dbReference>
<keyword evidence="2 7" id="KW-0929">Antimicrobial</keyword>
<evidence type="ECO:0000256" key="5">
    <source>
        <dbReference type="ARBA" id="ARBA00023200"/>
    </source>
</evidence>
<evidence type="ECO:0000256" key="3">
    <source>
        <dbReference type="ARBA" id="ARBA00022638"/>
    </source>
</evidence>
<dbReference type="GO" id="GO:0031640">
    <property type="term" value="P:killing of cells of another organism"/>
    <property type="evidence" value="ECO:0007669"/>
    <property type="project" value="UniProtKB-KW"/>
</dbReference>
<evidence type="ECO:0000256" key="7">
    <source>
        <dbReference type="RuleBase" id="RU003788"/>
    </source>
</evidence>
<name>A0A9D1WFP0_9GAMM</name>
<dbReference type="Proteomes" id="UP000886829">
    <property type="component" value="Unassembled WGS sequence"/>
</dbReference>
<dbReference type="GO" id="GO:0009253">
    <property type="term" value="P:peptidoglycan catabolic process"/>
    <property type="evidence" value="ECO:0007669"/>
    <property type="project" value="InterPro"/>
</dbReference>
<dbReference type="GO" id="GO:0003796">
    <property type="term" value="F:lysozyme activity"/>
    <property type="evidence" value="ECO:0007669"/>
    <property type="project" value="UniProtKB-EC"/>
</dbReference>
<dbReference type="InterPro" id="IPR023347">
    <property type="entry name" value="Lysozyme_dom_sf"/>
</dbReference>
<reference evidence="8" key="1">
    <citation type="journal article" date="2021" name="PeerJ">
        <title>Extensive microbial diversity within the chicken gut microbiome revealed by metagenomics and culture.</title>
        <authorList>
            <person name="Gilroy R."/>
            <person name="Ravi A."/>
            <person name="Getino M."/>
            <person name="Pursley I."/>
            <person name="Horton D.L."/>
            <person name="Alikhan N.F."/>
            <person name="Baker D."/>
            <person name="Gharbi K."/>
            <person name="Hall N."/>
            <person name="Watson M."/>
            <person name="Adriaenssens E.M."/>
            <person name="Foster-Nyarko E."/>
            <person name="Jarju S."/>
            <person name="Secka A."/>
            <person name="Antonio M."/>
            <person name="Oren A."/>
            <person name="Chaudhuri R.R."/>
            <person name="La Ragione R."/>
            <person name="Hildebrand F."/>
            <person name="Pallen M.J."/>
        </authorList>
    </citation>
    <scope>NUCLEOTIDE SEQUENCE</scope>
    <source>
        <strain evidence="8">USASDec5-558</strain>
    </source>
</reference>
<sequence length="151" mass="16490">MSDLSISKKGLSMIAGFESFAPKAYYCPAGVLTIGYGHTGTNVQGQALQESDTVTQEQAMQLLNEDILWAEKAVNKQSLELSQNQFDALVSFVFNVGANAFAHSTLLKKLKAGDFEGAADEFLRWNKAGGKVLRGLTVRRETERKLFLAPS</sequence>
<evidence type="ECO:0000256" key="4">
    <source>
        <dbReference type="ARBA" id="ARBA00022801"/>
    </source>
</evidence>
<evidence type="ECO:0000313" key="8">
    <source>
        <dbReference type="EMBL" id="HIX58063.1"/>
    </source>
</evidence>
<dbReference type="Pfam" id="PF00959">
    <property type="entry name" value="Phage_lysozyme"/>
    <property type="match status" value="1"/>
</dbReference>